<reference evidence="1" key="1">
    <citation type="submission" date="2022-06" db="EMBL/GenBank/DDBJ databases">
        <title>Draft genome sequences of Pectobacterium carotovorum subsp. carotovorum str. NBRC12380.</title>
        <authorList>
            <person name="Wakabayashi Y."/>
            <person name="Kojima K."/>
        </authorList>
    </citation>
    <scope>NUCLEOTIDE SEQUENCE</scope>
    <source>
        <strain evidence="1">NBRC 12380</strain>
    </source>
</reference>
<sequence>MDALVDQKDFFIVTLMYQPDIIKIIYLRGFSFRGEVKHGNVGKSVYTNTERT</sequence>
<dbReference type="Proteomes" id="UP001058167">
    <property type="component" value="Unassembled WGS sequence"/>
</dbReference>
<evidence type="ECO:0000313" key="2">
    <source>
        <dbReference type="Proteomes" id="UP001058167"/>
    </source>
</evidence>
<protein>
    <submittedName>
        <fullName evidence="1">Uncharacterized protein</fullName>
    </submittedName>
</protein>
<evidence type="ECO:0000313" key="1">
    <source>
        <dbReference type="EMBL" id="GKX45590.1"/>
    </source>
</evidence>
<keyword evidence="2" id="KW-1185">Reference proteome</keyword>
<comment type="caution">
    <text evidence="1">The sequence shown here is derived from an EMBL/GenBank/DDBJ whole genome shotgun (WGS) entry which is preliminary data.</text>
</comment>
<dbReference type="EMBL" id="BRLF01000001">
    <property type="protein sequence ID" value="GKX45590.1"/>
    <property type="molecule type" value="Genomic_DNA"/>
</dbReference>
<accession>A0ABQ5L109</accession>
<organism evidence="1 2">
    <name type="scientific">Pectobacterium carotovorum subsp. carotovorum</name>
    <name type="common">Erwinia carotovora subsp. carotovora</name>
    <dbReference type="NCBI Taxonomy" id="555"/>
    <lineage>
        <taxon>Bacteria</taxon>
        <taxon>Pseudomonadati</taxon>
        <taxon>Pseudomonadota</taxon>
        <taxon>Gammaproteobacteria</taxon>
        <taxon>Enterobacterales</taxon>
        <taxon>Pectobacteriaceae</taxon>
        <taxon>Pectobacterium</taxon>
    </lineage>
</organism>
<name>A0ABQ5L109_PECCC</name>
<gene>
    <name evidence="1" type="ORF">SOASR016_03420</name>
</gene>
<proteinExistence type="predicted"/>